<gene>
    <name evidence="7" type="ORF">EY643_07020</name>
</gene>
<dbReference type="SUPFAM" id="SSF53649">
    <property type="entry name" value="Alkaline phosphatase-like"/>
    <property type="match status" value="1"/>
</dbReference>
<keyword evidence="2" id="KW-0479">Metal-binding</keyword>
<proteinExistence type="inferred from homology"/>
<keyword evidence="3" id="KW-0378">Hydrolase</keyword>
<keyword evidence="5" id="KW-1133">Transmembrane helix</keyword>
<evidence type="ECO:0000256" key="1">
    <source>
        <dbReference type="ARBA" id="ARBA00008779"/>
    </source>
</evidence>
<dbReference type="GO" id="GO:0046872">
    <property type="term" value="F:metal ion binding"/>
    <property type="evidence" value="ECO:0007669"/>
    <property type="project" value="UniProtKB-KW"/>
</dbReference>
<dbReference type="Gene3D" id="3.30.1120.10">
    <property type="match status" value="1"/>
</dbReference>
<evidence type="ECO:0000256" key="2">
    <source>
        <dbReference type="ARBA" id="ARBA00022723"/>
    </source>
</evidence>
<keyword evidence="8" id="KW-1185">Reference proteome</keyword>
<feature type="transmembrane region" description="Helical" evidence="5">
    <location>
        <begin position="656"/>
        <end position="675"/>
    </location>
</feature>
<dbReference type="InterPro" id="IPR050738">
    <property type="entry name" value="Sulfatase"/>
</dbReference>
<dbReference type="AlphaFoldDB" id="A0A5P9NHX7"/>
<reference evidence="7 8" key="1">
    <citation type="submission" date="2019-02" db="EMBL/GenBank/DDBJ databases">
        <authorList>
            <person name="Li S.-H."/>
        </authorList>
    </citation>
    <scope>NUCLEOTIDE SEQUENCE [LARGE SCALE GENOMIC DNA]</scope>
    <source>
        <strain evidence="7 8">IMCC14385</strain>
    </source>
</reference>
<evidence type="ECO:0000256" key="5">
    <source>
        <dbReference type="SAM" id="Phobius"/>
    </source>
</evidence>
<evidence type="ECO:0000256" key="4">
    <source>
        <dbReference type="ARBA" id="ARBA00022837"/>
    </source>
</evidence>
<comment type="similarity">
    <text evidence="1">Belongs to the sulfatase family.</text>
</comment>
<feature type="domain" description="Sulfatase N-terminal" evidence="6">
    <location>
        <begin position="67"/>
        <end position="469"/>
    </location>
</feature>
<dbReference type="PROSITE" id="PS00523">
    <property type="entry name" value="SULFATASE_1"/>
    <property type="match status" value="1"/>
</dbReference>
<accession>A0A5P9NHX7</accession>
<dbReference type="OrthoDB" id="974590at2"/>
<evidence type="ECO:0000313" key="7">
    <source>
        <dbReference type="EMBL" id="QFU75423.1"/>
    </source>
</evidence>
<keyword evidence="4" id="KW-0106">Calcium</keyword>
<evidence type="ECO:0000259" key="6">
    <source>
        <dbReference type="Pfam" id="PF00884"/>
    </source>
</evidence>
<dbReference type="InterPro" id="IPR000917">
    <property type="entry name" value="Sulfatase_N"/>
</dbReference>
<sequence>MFGPHNSLNAYSQNPFSLVSLRGNSDLQRLSRYIMFTNKISSVVRGLGILAILLAPLQLQAAPAVRPNVLIIVADDLGFTDIGPYGSEISTPSLDRLAAEGVSLSNFHTLPTCAPTRSVLLTGHDNHNAGIGSQLPTDNQRVNPGYEGFLSPGTPTIAEVLSEAGYHTYLSGKWHLGVEEGQRPHDRGFQETFSLLSGAASHYADAFPISPDEPVYYTRNGTLVETLPADFYSSHAYADHLLAWLEQDRGSEQPFFAYLSFTAPHDPLHAPEEYIVKYKGVYDDGYQALLQRRYAAAKEKRVLPDNLALGEWPGYIKPWASLPGGEQTLRRRDMETYAAMIDLMDEQIGRVIQWLEDNSQLDNTLVLFFSDNGANPFPATIYGGHTREYHQQFNNSLENRGLPGSFTEIGAGWAAAASGGFRLFKGFSTEGGIRTPAIIKPLGGGDGAVNHSFVHVSDIMPTILELAGVAYPAEVGTETPDMAGKSRLRLFNGDTTQNHQPEGVGYELHGTRAYFDGPWKILQMPAPLSSGKWELYNLIDDPAERINLAAEQPQVLARMIAEHEAYEKEVGVIYELVGSLLTVARIVILALAGLFVLALPGLVSGLRNKNAALISLAVAQLVGATCIVLGMSTAGLALLAISVAGMLWHSFSNRKWLALAIPVVTALLALGHEFLTSGRAVRMLLG</sequence>
<dbReference type="PANTHER" id="PTHR42693:SF33">
    <property type="entry name" value="ARYLSULFATASE"/>
    <property type="match status" value="1"/>
</dbReference>
<evidence type="ECO:0000256" key="3">
    <source>
        <dbReference type="ARBA" id="ARBA00022801"/>
    </source>
</evidence>
<dbReference type="Proteomes" id="UP000326287">
    <property type="component" value="Chromosome"/>
</dbReference>
<protein>
    <submittedName>
        <fullName evidence="7">Arylsulfatase</fullName>
    </submittedName>
</protein>
<evidence type="ECO:0000313" key="8">
    <source>
        <dbReference type="Proteomes" id="UP000326287"/>
    </source>
</evidence>
<dbReference type="Gene3D" id="3.40.720.10">
    <property type="entry name" value="Alkaline Phosphatase, subunit A"/>
    <property type="match status" value="1"/>
</dbReference>
<dbReference type="CDD" id="cd16025">
    <property type="entry name" value="PAS_like"/>
    <property type="match status" value="1"/>
</dbReference>
<dbReference type="PANTHER" id="PTHR42693">
    <property type="entry name" value="ARYLSULFATASE FAMILY MEMBER"/>
    <property type="match status" value="1"/>
</dbReference>
<keyword evidence="5" id="KW-0812">Transmembrane</keyword>
<dbReference type="EMBL" id="CP036422">
    <property type="protein sequence ID" value="QFU75423.1"/>
    <property type="molecule type" value="Genomic_DNA"/>
</dbReference>
<dbReference type="GO" id="GO:0004065">
    <property type="term" value="F:arylsulfatase activity"/>
    <property type="evidence" value="ECO:0007669"/>
    <property type="project" value="TreeGrafter"/>
</dbReference>
<feature type="transmembrane region" description="Helical" evidence="5">
    <location>
        <begin position="576"/>
        <end position="599"/>
    </location>
</feature>
<dbReference type="InterPro" id="IPR017850">
    <property type="entry name" value="Alkaline_phosphatase_core_sf"/>
</dbReference>
<organism evidence="7 8">
    <name type="scientific">Halioglobus maricola</name>
    <dbReference type="NCBI Taxonomy" id="2601894"/>
    <lineage>
        <taxon>Bacteria</taxon>
        <taxon>Pseudomonadati</taxon>
        <taxon>Pseudomonadota</taxon>
        <taxon>Gammaproteobacteria</taxon>
        <taxon>Cellvibrionales</taxon>
        <taxon>Halieaceae</taxon>
        <taxon>Halioglobus</taxon>
    </lineage>
</organism>
<keyword evidence="5" id="KW-0472">Membrane</keyword>
<dbReference type="InterPro" id="IPR024607">
    <property type="entry name" value="Sulfatase_CS"/>
</dbReference>
<name>A0A5P9NHX7_9GAMM</name>
<dbReference type="PROSITE" id="PS00149">
    <property type="entry name" value="SULFATASE_2"/>
    <property type="match status" value="1"/>
</dbReference>
<dbReference type="Pfam" id="PF00884">
    <property type="entry name" value="Sulfatase"/>
    <property type="match status" value="1"/>
</dbReference>
<dbReference type="KEGG" id="halc:EY643_07020"/>
<feature type="transmembrane region" description="Helical" evidence="5">
    <location>
        <begin position="611"/>
        <end position="644"/>
    </location>
</feature>